<evidence type="ECO:0000259" key="1">
    <source>
        <dbReference type="Pfam" id="PF06114"/>
    </source>
</evidence>
<dbReference type="InterPro" id="IPR052345">
    <property type="entry name" value="Rad_response_metalloprotease"/>
</dbReference>
<dbReference type="AlphaFoldDB" id="A0A524RM77"/>
<feature type="domain" description="IrrE N-terminal-like" evidence="1">
    <location>
        <begin position="42"/>
        <end position="168"/>
    </location>
</feature>
<name>A0A524RM77_9CHRO</name>
<sequence length="194" mass="21360">MGNSSNPPWQQGYALAEELHDDLDDCMDGEPGKPVDVEAILDRLGVDVTEASLSDASIRGVAIAGPHHRSGILWNRNNHFNADVRGQRFTLAHELCHLLFDRNAGQRLAVASGPWAPPSLEKRANAFAAMLLMPTETIRALAADMDEPIATAQDVSRVAERLQTGFSATLWHLQNLGFVDDISMQRIEAKRQRL</sequence>
<dbReference type="Pfam" id="PF06114">
    <property type="entry name" value="Peptidase_M78"/>
    <property type="match status" value="1"/>
</dbReference>
<accession>A0A524RM77</accession>
<dbReference type="PANTHER" id="PTHR43236">
    <property type="entry name" value="ANTITOXIN HIGA1"/>
    <property type="match status" value="1"/>
</dbReference>
<dbReference type="Proteomes" id="UP000317990">
    <property type="component" value="Unassembled WGS sequence"/>
</dbReference>
<evidence type="ECO:0000313" key="3">
    <source>
        <dbReference type="Proteomes" id="UP000317990"/>
    </source>
</evidence>
<dbReference type="Gene3D" id="1.10.10.2910">
    <property type="match status" value="1"/>
</dbReference>
<gene>
    <name evidence="2" type="ORF">ERJ67_08010</name>
</gene>
<dbReference type="PANTHER" id="PTHR43236:SF1">
    <property type="entry name" value="BLL7220 PROTEIN"/>
    <property type="match status" value="1"/>
</dbReference>
<comment type="caution">
    <text evidence="2">The sequence shown here is derived from an EMBL/GenBank/DDBJ whole genome shotgun (WGS) entry which is preliminary data.</text>
</comment>
<reference evidence="2 3" key="1">
    <citation type="journal article" date="2019" name="mSystems">
        <title>Life at home and on the roam: Genomic adaptions reflect the dual lifestyle of an intracellular, facultative symbiont.</title>
        <authorList>
            <person name="Burgsdorf I."/>
        </authorList>
    </citation>
    <scope>NUCLEOTIDE SEQUENCE [LARGE SCALE GENOMIC DNA]</scope>
    <source>
        <strain evidence="2">277cV</strain>
    </source>
</reference>
<dbReference type="EMBL" id="SRMO01000078">
    <property type="protein sequence ID" value="TGG91415.1"/>
    <property type="molecule type" value="Genomic_DNA"/>
</dbReference>
<proteinExistence type="predicted"/>
<organism evidence="2 3">
    <name type="scientific">Aphanocapsa feldmannii 277cV</name>
    <dbReference type="NCBI Taxonomy" id="2507553"/>
    <lineage>
        <taxon>Bacteria</taxon>
        <taxon>Bacillati</taxon>
        <taxon>Cyanobacteriota</taxon>
        <taxon>Cyanophyceae</taxon>
        <taxon>Oscillatoriophycideae</taxon>
        <taxon>Chroococcales</taxon>
        <taxon>Microcystaceae</taxon>
        <taxon>Aphanocapsa</taxon>
    </lineage>
</organism>
<dbReference type="InterPro" id="IPR010359">
    <property type="entry name" value="IrrE_HExxH"/>
</dbReference>
<evidence type="ECO:0000313" key="2">
    <source>
        <dbReference type="EMBL" id="TGG91415.1"/>
    </source>
</evidence>
<protein>
    <submittedName>
        <fullName evidence="2">ImmA/IrrE family metallo-endopeptidase</fullName>
    </submittedName>
</protein>